<accession>A0A0B2VUE4</accession>
<name>A0A0B2VUE4_TOXCA</name>
<keyword evidence="1" id="KW-0472">Membrane</keyword>
<sequence length="160" mass="18160">MLIFSLENQQRQNPTGEKYLESMMNDPAIGDDTLVTAYEVCGIVFMVLPQYNLGMALYRINFDDTLVTAYEVCGIVFMVLPQYNLGMALYRINFKSGKKKKTRRLLEQQRESCVLDVDVMAEQQRVASLLDEDGSNTCSLFVDSLAKVLFDKFSLRGADL</sequence>
<proteinExistence type="predicted"/>
<protein>
    <submittedName>
        <fullName evidence="2">Uncharacterized protein</fullName>
    </submittedName>
</protein>
<feature type="transmembrane region" description="Helical" evidence="1">
    <location>
        <begin position="67"/>
        <end position="90"/>
    </location>
</feature>
<dbReference type="EMBL" id="JPKZ01000912">
    <property type="protein sequence ID" value="KHN84590.1"/>
    <property type="molecule type" value="Genomic_DNA"/>
</dbReference>
<reference evidence="2 3" key="1">
    <citation type="submission" date="2014-11" db="EMBL/GenBank/DDBJ databases">
        <title>Genetic blueprint of the zoonotic pathogen Toxocara canis.</title>
        <authorList>
            <person name="Zhu X.-Q."/>
            <person name="Korhonen P.K."/>
            <person name="Cai H."/>
            <person name="Young N.D."/>
            <person name="Nejsum P."/>
            <person name="von Samson-Himmelstjerna G."/>
            <person name="Boag P.R."/>
            <person name="Tan P."/>
            <person name="Li Q."/>
            <person name="Min J."/>
            <person name="Yang Y."/>
            <person name="Wang X."/>
            <person name="Fang X."/>
            <person name="Hall R.S."/>
            <person name="Hofmann A."/>
            <person name="Sternberg P.W."/>
            <person name="Jex A.R."/>
            <person name="Gasser R.B."/>
        </authorList>
    </citation>
    <scope>NUCLEOTIDE SEQUENCE [LARGE SCALE GENOMIC DNA]</scope>
    <source>
        <strain evidence="2">PN_DK_2014</strain>
    </source>
</reference>
<dbReference type="Proteomes" id="UP000031036">
    <property type="component" value="Unassembled WGS sequence"/>
</dbReference>
<dbReference type="STRING" id="6265.A0A0B2VUE4"/>
<organism evidence="2 3">
    <name type="scientific">Toxocara canis</name>
    <name type="common">Canine roundworm</name>
    <dbReference type="NCBI Taxonomy" id="6265"/>
    <lineage>
        <taxon>Eukaryota</taxon>
        <taxon>Metazoa</taxon>
        <taxon>Ecdysozoa</taxon>
        <taxon>Nematoda</taxon>
        <taxon>Chromadorea</taxon>
        <taxon>Rhabditida</taxon>
        <taxon>Spirurina</taxon>
        <taxon>Ascaridomorpha</taxon>
        <taxon>Ascaridoidea</taxon>
        <taxon>Toxocaridae</taxon>
        <taxon>Toxocara</taxon>
    </lineage>
</organism>
<keyword evidence="3" id="KW-1185">Reference proteome</keyword>
<keyword evidence="1" id="KW-1133">Transmembrane helix</keyword>
<dbReference type="AlphaFoldDB" id="A0A0B2VUE4"/>
<gene>
    <name evidence="2" type="ORF">Tcan_09206</name>
</gene>
<evidence type="ECO:0000313" key="2">
    <source>
        <dbReference type="EMBL" id="KHN84590.1"/>
    </source>
</evidence>
<evidence type="ECO:0000313" key="3">
    <source>
        <dbReference type="Proteomes" id="UP000031036"/>
    </source>
</evidence>
<comment type="caution">
    <text evidence="2">The sequence shown here is derived from an EMBL/GenBank/DDBJ whole genome shotgun (WGS) entry which is preliminary data.</text>
</comment>
<dbReference type="OrthoDB" id="10568037at2759"/>
<keyword evidence="1" id="KW-0812">Transmembrane</keyword>
<evidence type="ECO:0000256" key="1">
    <source>
        <dbReference type="SAM" id="Phobius"/>
    </source>
</evidence>